<sequence>MTNSNQIYMVWTNWPEDYDLTSLAHTLLKEKLVACINCFAPVTSYYEWEGRLESAKEIPVLMKTSMDRYPALQAKIIELHPYELPEILAVSTSDGLPAYCQWVENSVANT</sequence>
<evidence type="ECO:0000313" key="3">
    <source>
        <dbReference type="Proteomes" id="UP001165395"/>
    </source>
</evidence>
<organism evidence="2 3">
    <name type="scientific">Leeia speluncae</name>
    <dbReference type="NCBI Taxonomy" id="2884804"/>
    <lineage>
        <taxon>Bacteria</taxon>
        <taxon>Pseudomonadati</taxon>
        <taxon>Pseudomonadota</taxon>
        <taxon>Betaproteobacteria</taxon>
        <taxon>Neisseriales</taxon>
        <taxon>Leeiaceae</taxon>
        <taxon>Leeia</taxon>
    </lineage>
</organism>
<gene>
    <name evidence="2" type="ORF">LIN78_05455</name>
</gene>
<evidence type="ECO:0000313" key="2">
    <source>
        <dbReference type="EMBL" id="MCB6182993.1"/>
    </source>
</evidence>
<dbReference type="Gene3D" id="3.30.70.120">
    <property type="match status" value="1"/>
</dbReference>
<dbReference type="EMBL" id="JAJBZT010000002">
    <property type="protein sequence ID" value="MCB6182993.1"/>
    <property type="molecule type" value="Genomic_DNA"/>
</dbReference>
<dbReference type="InterPro" id="IPR015867">
    <property type="entry name" value="N-reg_PII/ATP_PRibTrfase_C"/>
</dbReference>
<dbReference type="PANTHER" id="PTHR23419">
    <property type="entry name" value="DIVALENT CATION TOLERANCE CUTA-RELATED"/>
    <property type="match status" value="1"/>
</dbReference>
<proteinExistence type="inferred from homology"/>
<accession>A0ABS8D481</accession>
<dbReference type="PANTHER" id="PTHR23419:SF8">
    <property type="entry name" value="FI09726P"/>
    <property type="match status" value="1"/>
</dbReference>
<comment type="similarity">
    <text evidence="1">Belongs to the CutA family.</text>
</comment>
<dbReference type="InterPro" id="IPR004323">
    <property type="entry name" value="Ion_tolerance_CutA"/>
</dbReference>
<evidence type="ECO:0000256" key="1">
    <source>
        <dbReference type="ARBA" id="ARBA00010169"/>
    </source>
</evidence>
<comment type="caution">
    <text evidence="2">The sequence shown here is derived from an EMBL/GenBank/DDBJ whole genome shotgun (WGS) entry which is preliminary data.</text>
</comment>
<dbReference type="Pfam" id="PF03091">
    <property type="entry name" value="CutA1"/>
    <property type="match status" value="1"/>
</dbReference>
<dbReference type="InterPro" id="IPR011322">
    <property type="entry name" value="N-reg_PII-like_a/b"/>
</dbReference>
<dbReference type="Proteomes" id="UP001165395">
    <property type="component" value="Unassembled WGS sequence"/>
</dbReference>
<keyword evidence="3" id="KW-1185">Reference proteome</keyword>
<protein>
    <submittedName>
        <fullName evidence="2">Divalent-cation tolerance protein CutA</fullName>
    </submittedName>
</protein>
<name>A0ABS8D481_9NEIS</name>
<dbReference type="RefSeq" id="WP_227179305.1">
    <property type="nucleotide sequence ID" value="NZ_JAJBZT010000002.1"/>
</dbReference>
<reference evidence="2" key="1">
    <citation type="submission" date="2021-10" db="EMBL/GenBank/DDBJ databases">
        <title>The complete genome sequence of Leeia sp. TBRC 13508.</title>
        <authorList>
            <person name="Charoenyingcharoen P."/>
            <person name="Yukphan P."/>
        </authorList>
    </citation>
    <scope>NUCLEOTIDE SEQUENCE</scope>
    <source>
        <strain evidence="2">TBRC 13508</strain>
    </source>
</reference>
<dbReference type="SUPFAM" id="SSF54913">
    <property type="entry name" value="GlnB-like"/>
    <property type="match status" value="1"/>
</dbReference>